<evidence type="ECO:0000313" key="2">
    <source>
        <dbReference type="EMBL" id="ANF30086.1"/>
    </source>
</evidence>
<feature type="transmembrane region" description="Helical" evidence="1">
    <location>
        <begin position="12"/>
        <end position="30"/>
    </location>
</feature>
<evidence type="ECO:0000256" key="1">
    <source>
        <dbReference type="SAM" id="Phobius"/>
    </source>
</evidence>
<keyword evidence="1" id="KW-0472">Membrane</keyword>
<reference evidence="2" key="1">
    <citation type="journal article" date="2016" name="PLoS ONE">
        <title>Genetic Diversity of O-Antigens in Hafnia alvei and the Development of a Suspension Array for Serotype Detection.</title>
        <authorList>
            <person name="Duan Z."/>
            <person name="Niedziela T."/>
            <person name="Lugowski C."/>
            <person name="Cao B."/>
            <person name="Wang T."/>
            <person name="Xu L."/>
            <person name="Yang B."/>
            <person name="Liu B."/>
            <person name="Wang L."/>
        </authorList>
    </citation>
    <scope>NUCLEOTIDE SEQUENCE</scope>
    <source>
        <strain evidence="2">PCM1214</strain>
    </source>
</reference>
<feature type="transmembrane region" description="Helical" evidence="1">
    <location>
        <begin position="243"/>
        <end position="268"/>
    </location>
</feature>
<proteinExistence type="predicted"/>
<accession>A0A172X0D6</accession>
<protein>
    <submittedName>
        <fullName evidence="2">Uncharacterized protein</fullName>
    </submittedName>
</protein>
<dbReference type="EMBL" id="KX117090">
    <property type="protein sequence ID" value="ANF30086.1"/>
    <property type="molecule type" value="Genomic_DNA"/>
</dbReference>
<feature type="transmembrane region" description="Helical" evidence="1">
    <location>
        <begin position="217"/>
        <end position="236"/>
    </location>
</feature>
<keyword evidence="1" id="KW-1133">Transmembrane helix</keyword>
<feature type="transmembrane region" description="Helical" evidence="1">
    <location>
        <begin position="321"/>
        <end position="337"/>
    </location>
</feature>
<sequence>MNNNIARDCNPFFLILVSLWLLSSAFKIFFNSNVYIDSSEGFEKILNGMFWISGFSIVFFRYLLVKFSVDSNLKLIAVTVFCSAFNFNILAFSFSLLIWNAIASLMKPKQFIIIYSMVLFLLIFSFMLSVAFYGQTYFHDPRYGNVETFGFVNSNSFPQLLIMFFLISAITPKLSIPLGIVLYFSFNGRVETRTFYLLLILYPLLQLYFYMFRHKKMASLIPLTLFSFSVLLGMIYSSMKTPLVLLLDSILSYRISFGSLMLTALSIKEFLFGAYESTFDSLNIPMDMSYISIVFKYGIISSFILIVLYTKSISRMHGDKDYQLIALVVAFLMYSLVENVLVSYYLNPTLYFIFFILKYNNPSEYVTRKIISEDV</sequence>
<feature type="transmembrane region" description="Helical" evidence="1">
    <location>
        <begin position="160"/>
        <end position="183"/>
    </location>
</feature>
<feature type="transmembrane region" description="Helical" evidence="1">
    <location>
        <begin position="195"/>
        <end position="211"/>
    </location>
</feature>
<feature type="transmembrane region" description="Helical" evidence="1">
    <location>
        <begin position="42"/>
        <end position="63"/>
    </location>
</feature>
<organism evidence="2">
    <name type="scientific">Hafnia alvei</name>
    <dbReference type="NCBI Taxonomy" id="569"/>
    <lineage>
        <taxon>Bacteria</taxon>
        <taxon>Pseudomonadati</taxon>
        <taxon>Pseudomonadota</taxon>
        <taxon>Gammaproteobacteria</taxon>
        <taxon>Enterobacterales</taxon>
        <taxon>Hafniaceae</taxon>
        <taxon>Hafnia</taxon>
    </lineage>
</organism>
<feature type="transmembrane region" description="Helical" evidence="1">
    <location>
        <begin position="288"/>
        <end position="309"/>
    </location>
</feature>
<dbReference type="AlphaFoldDB" id="A0A172X0D6"/>
<feature type="transmembrane region" description="Helical" evidence="1">
    <location>
        <begin position="75"/>
        <end position="99"/>
    </location>
</feature>
<name>A0A172X0D6_HAFAL</name>
<feature type="transmembrane region" description="Helical" evidence="1">
    <location>
        <begin position="111"/>
        <end position="133"/>
    </location>
</feature>
<keyword evidence="1" id="KW-0812">Transmembrane</keyword>